<sequence>MKKTMMGLICGCLWAGHALGAGEASMVESTTGLAAQDEWEFSVAPYFWAAGLSGKTAQFNLPVIDIDADFNDIFDNLDFGAMVMGEARRGRYSIFGDLMYTKIGADSATPRGILASTVDLDVETFAGLLGGGYAVVDDSAKRLDVVAGLRVWSVDTTVTFKGAYLDGAKRSDSATWVDVLAGVRGNYAFTPEFSVMGWSMVGAGGADLDWDVAIGLDYRFSRSVSATIGYRAVGVDYRSGGFEFDVVQRGPMAGLKIVF</sequence>
<dbReference type="Proteomes" id="UP000194161">
    <property type="component" value="Chromosome"/>
</dbReference>
<dbReference type="EMBL" id="CP021111">
    <property type="protein sequence ID" value="ARP96024.1"/>
    <property type="molecule type" value="Genomic_DNA"/>
</dbReference>
<evidence type="ECO:0000313" key="3">
    <source>
        <dbReference type="Proteomes" id="UP000194161"/>
    </source>
</evidence>
<dbReference type="RefSeq" id="WP_086079776.1">
    <property type="nucleotide sequence ID" value="NZ_CP021111.1"/>
</dbReference>
<feature type="chain" id="PRO_5012032100" description="Outer membrane protein beta-barrel domain-containing protein" evidence="1">
    <location>
        <begin position="21"/>
        <end position="259"/>
    </location>
</feature>
<dbReference type="KEGG" id="bgm:CAL15_17580"/>
<protein>
    <recommendedName>
        <fullName evidence="4">Outer membrane protein beta-barrel domain-containing protein</fullName>
    </recommendedName>
</protein>
<evidence type="ECO:0000313" key="2">
    <source>
        <dbReference type="EMBL" id="ARP96024.1"/>
    </source>
</evidence>
<name>A0A1W6ZGT1_9BORD</name>
<feature type="signal peptide" evidence="1">
    <location>
        <begin position="1"/>
        <end position="20"/>
    </location>
</feature>
<accession>A0A1W6ZGT1</accession>
<proteinExistence type="predicted"/>
<dbReference type="AlphaFoldDB" id="A0A1W6ZGT1"/>
<dbReference type="OrthoDB" id="6555107at2"/>
<dbReference type="STRING" id="463040.CAL15_17580"/>
<organism evidence="2 3">
    <name type="scientific">Bordetella genomosp. 13</name>
    <dbReference type="NCBI Taxonomy" id="463040"/>
    <lineage>
        <taxon>Bacteria</taxon>
        <taxon>Pseudomonadati</taxon>
        <taxon>Pseudomonadota</taxon>
        <taxon>Betaproteobacteria</taxon>
        <taxon>Burkholderiales</taxon>
        <taxon>Alcaligenaceae</taxon>
        <taxon>Bordetella</taxon>
    </lineage>
</organism>
<gene>
    <name evidence="2" type="ORF">CAL15_17580</name>
</gene>
<evidence type="ECO:0008006" key="4">
    <source>
        <dbReference type="Google" id="ProtNLM"/>
    </source>
</evidence>
<keyword evidence="1" id="KW-0732">Signal</keyword>
<reference evidence="2 3" key="1">
    <citation type="submission" date="2017-05" db="EMBL/GenBank/DDBJ databases">
        <title>Complete and WGS of Bordetella genogroups.</title>
        <authorList>
            <person name="Spilker T."/>
            <person name="LiPuma J."/>
        </authorList>
    </citation>
    <scope>NUCLEOTIDE SEQUENCE [LARGE SCALE GENOMIC DNA]</scope>
    <source>
        <strain evidence="2 3">AU7206</strain>
    </source>
</reference>
<keyword evidence="3" id="KW-1185">Reference proteome</keyword>
<evidence type="ECO:0000256" key="1">
    <source>
        <dbReference type="SAM" id="SignalP"/>
    </source>
</evidence>